<proteinExistence type="inferred from homology"/>
<dbReference type="InterPro" id="IPR016161">
    <property type="entry name" value="Ald_DH/histidinol_DH"/>
</dbReference>
<dbReference type="FunFam" id="3.40.309.10:FF:000012">
    <property type="entry name" value="Betaine aldehyde dehydrogenase"/>
    <property type="match status" value="1"/>
</dbReference>
<dbReference type="InterPro" id="IPR016162">
    <property type="entry name" value="Ald_DH_N"/>
</dbReference>
<evidence type="ECO:0000256" key="3">
    <source>
        <dbReference type="PROSITE-ProRule" id="PRU10007"/>
    </source>
</evidence>
<protein>
    <submittedName>
        <fullName evidence="6">Aldehyde dehydrogenase family protein</fullName>
    </submittedName>
</protein>
<organism evidence="6 7">
    <name type="scientific">Brevibacillus nitrificans</name>
    <dbReference type="NCBI Taxonomy" id="651560"/>
    <lineage>
        <taxon>Bacteria</taxon>
        <taxon>Bacillati</taxon>
        <taxon>Bacillota</taxon>
        <taxon>Bacilli</taxon>
        <taxon>Bacillales</taxon>
        <taxon>Paenibacillaceae</taxon>
        <taxon>Brevibacillus</taxon>
    </lineage>
</organism>
<dbReference type="FunFam" id="3.40.605.10:FF:000007">
    <property type="entry name" value="NAD/NADP-dependent betaine aldehyde dehydrogenase"/>
    <property type="match status" value="1"/>
</dbReference>
<dbReference type="Pfam" id="PF00171">
    <property type="entry name" value="Aldedh"/>
    <property type="match status" value="1"/>
</dbReference>
<keyword evidence="2 4" id="KW-0560">Oxidoreductase</keyword>
<keyword evidence="7" id="KW-1185">Reference proteome</keyword>
<comment type="similarity">
    <text evidence="1 4">Belongs to the aldehyde dehydrogenase family.</text>
</comment>
<dbReference type="Gene3D" id="3.40.605.10">
    <property type="entry name" value="Aldehyde Dehydrogenase, Chain A, domain 1"/>
    <property type="match status" value="1"/>
</dbReference>
<dbReference type="PROSITE" id="PS00070">
    <property type="entry name" value="ALDEHYDE_DEHYDR_CYS"/>
    <property type="match status" value="1"/>
</dbReference>
<sequence>MAQSYQLFIDGKWVDALSGKTFDSFNPATGEVNGVVAEAGAQDVDLAVRAARKAFVSGPWAEMAPSDRGRLLYRAAQKMWEKLDYLAEVESSDNGLPINETKYIAMPATIDVLEFYAGLANKVQGETLASPGNRFNYTLREPLGVIGAIVPWNFPLMLAMWKLAPALAAGNTIVIKPAEQTPISMLELAKVFEEAGIPDGVINVVPGFGAVAGDALSSHPDVDKIAFTGSTSTGRLIMQAASKHLKPVSLELGGKSPNIVFADAELDDAVNGALFGIYFAQGQVCAAGSRLFVQDSVYDRFLDAFSKKAQTIRVGNPLDPATQMGPQVSMAQLERIEHYVEKGLEEGANLVLGGKRNPQAGTGYFFTPTIFENVTNNMTIAREEIFGPVISVIRFKDEEDALRLANETTYGLASGVWTNDLKRAHRMARGLHAGTVYINTYSMLDSTTPFGGTKQSGFGRELGMQAMDMYTHTKSVWVDLGKQGLNWYGV</sequence>
<evidence type="ECO:0000313" key="7">
    <source>
        <dbReference type="Proteomes" id="UP000269573"/>
    </source>
</evidence>
<dbReference type="Proteomes" id="UP000269573">
    <property type="component" value="Unassembled WGS sequence"/>
</dbReference>
<name>A0A3M8CX25_9BACL</name>
<dbReference type="GO" id="GO:0016620">
    <property type="term" value="F:oxidoreductase activity, acting on the aldehyde or oxo group of donors, NAD or NADP as acceptor"/>
    <property type="evidence" value="ECO:0007669"/>
    <property type="project" value="InterPro"/>
</dbReference>
<dbReference type="PANTHER" id="PTHR11699">
    <property type="entry name" value="ALDEHYDE DEHYDROGENASE-RELATED"/>
    <property type="match status" value="1"/>
</dbReference>
<dbReference type="InterPro" id="IPR029510">
    <property type="entry name" value="Ald_DH_CS_GLU"/>
</dbReference>
<dbReference type="RefSeq" id="WP_122925871.1">
    <property type="nucleotide sequence ID" value="NZ_RHHU01000017.1"/>
</dbReference>
<dbReference type="InterPro" id="IPR016163">
    <property type="entry name" value="Ald_DH_C"/>
</dbReference>
<gene>
    <name evidence="6" type="ORF">EDM59_23660</name>
</gene>
<dbReference type="FunFam" id="3.40.605.10:FF:000026">
    <property type="entry name" value="Aldehyde dehydrogenase, putative"/>
    <property type="match status" value="1"/>
</dbReference>
<evidence type="ECO:0000256" key="2">
    <source>
        <dbReference type="ARBA" id="ARBA00023002"/>
    </source>
</evidence>
<evidence type="ECO:0000256" key="4">
    <source>
        <dbReference type="RuleBase" id="RU003345"/>
    </source>
</evidence>
<evidence type="ECO:0000313" key="6">
    <source>
        <dbReference type="EMBL" id="RNB80350.1"/>
    </source>
</evidence>
<dbReference type="InterPro" id="IPR015590">
    <property type="entry name" value="Aldehyde_DH_dom"/>
</dbReference>
<feature type="active site" evidence="3">
    <location>
        <position position="251"/>
    </location>
</feature>
<reference evidence="6 7" key="1">
    <citation type="submission" date="2018-10" db="EMBL/GenBank/DDBJ databases">
        <title>Phylogenomics of Brevibacillus.</title>
        <authorList>
            <person name="Dunlap C."/>
        </authorList>
    </citation>
    <scope>NUCLEOTIDE SEQUENCE [LARGE SCALE GENOMIC DNA]</scope>
    <source>
        <strain evidence="6 7">JCM 15774</strain>
    </source>
</reference>
<dbReference type="SUPFAM" id="SSF53720">
    <property type="entry name" value="ALDH-like"/>
    <property type="match status" value="1"/>
</dbReference>
<evidence type="ECO:0000259" key="5">
    <source>
        <dbReference type="Pfam" id="PF00171"/>
    </source>
</evidence>
<dbReference type="Gene3D" id="3.40.309.10">
    <property type="entry name" value="Aldehyde Dehydrogenase, Chain A, domain 2"/>
    <property type="match status" value="1"/>
</dbReference>
<evidence type="ECO:0000256" key="1">
    <source>
        <dbReference type="ARBA" id="ARBA00009986"/>
    </source>
</evidence>
<comment type="caution">
    <text evidence="6">The sequence shown here is derived from an EMBL/GenBank/DDBJ whole genome shotgun (WGS) entry which is preliminary data.</text>
</comment>
<dbReference type="EMBL" id="RHHU01000017">
    <property type="protein sequence ID" value="RNB80350.1"/>
    <property type="molecule type" value="Genomic_DNA"/>
</dbReference>
<dbReference type="InterPro" id="IPR016160">
    <property type="entry name" value="Ald_DH_CS_CYS"/>
</dbReference>
<accession>A0A3M8CX25</accession>
<feature type="domain" description="Aldehyde dehydrogenase" evidence="5">
    <location>
        <begin position="13"/>
        <end position="476"/>
    </location>
</feature>
<dbReference type="AlphaFoldDB" id="A0A3M8CX25"/>
<dbReference type="PROSITE" id="PS00687">
    <property type="entry name" value="ALDEHYDE_DEHYDR_GLU"/>
    <property type="match status" value="1"/>
</dbReference>